<sequence>MMAHLGFHVGWLLLLLLLQPAFGWINLHEVYKIVNEIPDVDVHKMVKSAENDIKDVDQVLKKVATGVQDLTDVILSALEKVDHSGCKCVDYNCGCCLDLKIPSIQLDDTARNPPSICFDIPNLKEIASACVEFYDLDISSSNFHGCIRVELELIHVKLVHEDLGCFNIPVKENMT</sequence>
<organism evidence="3 4">
    <name type="scientific">Paralvinella palmiformis</name>
    <dbReference type="NCBI Taxonomy" id="53620"/>
    <lineage>
        <taxon>Eukaryota</taxon>
        <taxon>Metazoa</taxon>
        <taxon>Spiralia</taxon>
        <taxon>Lophotrochozoa</taxon>
        <taxon>Annelida</taxon>
        <taxon>Polychaeta</taxon>
        <taxon>Sedentaria</taxon>
        <taxon>Canalipalpata</taxon>
        <taxon>Terebellida</taxon>
        <taxon>Terebelliformia</taxon>
        <taxon>Alvinellidae</taxon>
        <taxon>Paralvinella</taxon>
    </lineage>
</organism>
<name>A0AAD9N2V3_9ANNE</name>
<evidence type="ECO:0000259" key="2">
    <source>
        <dbReference type="Pfam" id="PF15998"/>
    </source>
</evidence>
<gene>
    <name evidence="3" type="ORF">LSH36_248g02013</name>
</gene>
<dbReference type="EMBL" id="JAODUP010000248">
    <property type="protein sequence ID" value="KAK2155122.1"/>
    <property type="molecule type" value="Genomic_DNA"/>
</dbReference>
<evidence type="ECO:0000313" key="4">
    <source>
        <dbReference type="Proteomes" id="UP001208570"/>
    </source>
</evidence>
<dbReference type="PANTHER" id="PTHR36299">
    <property type="entry name" value="AGAP008005-PA"/>
    <property type="match status" value="1"/>
</dbReference>
<dbReference type="PANTHER" id="PTHR36299:SF2">
    <property type="entry name" value="DUF4773 DOMAIN-CONTAINING PROTEIN"/>
    <property type="match status" value="1"/>
</dbReference>
<evidence type="ECO:0000313" key="3">
    <source>
        <dbReference type="EMBL" id="KAK2155122.1"/>
    </source>
</evidence>
<reference evidence="3" key="1">
    <citation type="journal article" date="2023" name="Mol. Biol. Evol.">
        <title>Third-Generation Sequencing Reveals the Adaptive Role of the Epigenome in Three Deep-Sea Polychaetes.</title>
        <authorList>
            <person name="Perez M."/>
            <person name="Aroh O."/>
            <person name="Sun Y."/>
            <person name="Lan Y."/>
            <person name="Juniper S.K."/>
            <person name="Young C.R."/>
            <person name="Angers B."/>
            <person name="Qian P.Y."/>
        </authorList>
    </citation>
    <scope>NUCLEOTIDE SEQUENCE</scope>
    <source>
        <strain evidence="3">P08H-3</strain>
    </source>
</reference>
<accession>A0AAD9N2V3</accession>
<feature type="chain" id="PRO_5042276111" description="DUF4773 domain-containing protein" evidence="1">
    <location>
        <begin position="24"/>
        <end position="175"/>
    </location>
</feature>
<keyword evidence="4" id="KW-1185">Reference proteome</keyword>
<protein>
    <recommendedName>
        <fullName evidence="2">DUF4773 domain-containing protein</fullName>
    </recommendedName>
</protein>
<proteinExistence type="predicted"/>
<feature type="domain" description="DUF4773" evidence="2">
    <location>
        <begin position="110"/>
        <end position="168"/>
    </location>
</feature>
<evidence type="ECO:0000256" key="1">
    <source>
        <dbReference type="SAM" id="SignalP"/>
    </source>
</evidence>
<dbReference type="AlphaFoldDB" id="A0AAD9N2V3"/>
<feature type="signal peptide" evidence="1">
    <location>
        <begin position="1"/>
        <end position="23"/>
    </location>
</feature>
<dbReference type="InterPro" id="IPR031941">
    <property type="entry name" value="DUF4773"/>
</dbReference>
<comment type="caution">
    <text evidence="3">The sequence shown here is derived from an EMBL/GenBank/DDBJ whole genome shotgun (WGS) entry which is preliminary data.</text>
</comment>
<keyword evidence="1" id="KW-0732">Signal</keyword>
<dbReference type="Pfam" id="PF15998">
    <property type="entry name" value="DUF4773"/>
    <property type="match status" value="1"/>
</dbReference>
<dbReference type="Proteomes" id="UP001208570">
    <property type="component" value="Unassembled WGS sequence"/>
</dbReference>